<accession>A0A2Z5FTF3</accession>
<dbReference type="EMBL" id="CP030840">
    <property type="protein sequence ID" value="AXC09715.1"/>
    <property type="molecule type" value="Genomic_DNA"/>
</dbReference>
<dbReference type="AlphaFoldDB" id="A0A2Z5FTF3"/>
<dbReference type="Proteomes" id="UP000253606">
    <property type="component" value="Chromosome"/>
</dbReference>
<keyword evidence="2" id="KW-1185">Reference proteome</keyword>
<reference evidence="1 2" key="1">
    <citation type="journal article" date="2018" name="Front. Microbiol.">
        <title>Hydrolytic Capabilities as a Key to Environmental Success: Chitinolytic and Cellulolytic Acidobacteria From Acidic Sub-arctic Soils and Boreal Peatlands.</title>
        <authorList>
            <person name="Belova S.E."/>
            <person name="Ravin N.V."/>
            <person name="Pankratov T.A."/>
            <person name="Rakitin A.L."/>
            <person name="Ivanova A.A."/>
            <person name="Beletsky A.V."/>
            <person name="Mardanov A.V."/>
            <person name="Sinninghe Damste J.S."/>
            <person name="Dedysh S.N."/>
        </authorList>
    </citation>
    <scope>NUCLEOTIDE SEQUENCE [LARGE SCALE GENOMIC DNA]</scope>
    <source>
        <strain evidence="1 2">SBC82</strain>
    </source>
</reference>
<proteinExistence type="predicted"/>
<sequence length="350" mass="38629">MFLSVEQLEQTLKAGSVTSDAEMARQLSGMQLTERLSNTKAAALRSGLKGKKSREALAALADRSVFRAPPASDILSDPPAEQHTQELMLSRTVQYVQKTLPKIPDFIADRLTISYEQVQLEPGQTWKTATGDQSLHIVQTAKSTVMFRDGKEVSNGEKVKRSTLEAITLQTVGIFGPILAIALVGATAPQSDITWSYWEKGLRGPDAVFRYHARPQKPLFAVGAESLSEDGKIVPFQMNVPFHGELAIDPQSGAILRLTMQADFQPRMPLDESDVMVEYGPVAIGGNTYVCPLKSVSISRQRHILGLHEWGLDFNVYAPFESLLNDTAFSNYHLFHSTVRMLPEYTPAPN</sequence>
<name>A0A2Z5FTF3_9BACT</name>
<evidence type="ECO:0000313" key="2">
    <source>
        <dbReference type="Proteomes" id="UP000253606"/>
    </source>
</evidence>
<dbReference type="KEGG" id="abas:ACPOL_0334"/>
<organism evidence="1 2">
    <name type="scientific">Acidisarcina polymorpha</name>
    <dbReference type="NCBI Taxonomy" id="2211140"/>
    <lineage>
        <taxon>Bacteria</taxon>
        <taxon>Pseudomonadati</taxon>
        <taxon>Acidobacteriota</taxon>
        <taxon>Terriglobia</taxon>
        <taxon>Terriglobales</taxon>
        <taxon>Acidobacteriaceae</taxon>
        <taxon>Acidisarcina</taxon>
    </lineage>
</organism>
<protein>
    <submittedName>
        <fullName evidence="1">Uncharacterized protein</fullName>
    </submittedName>
</protein>
<gene>
    <name evidence="1" type="ORF">ACPOL_0334</name>
</gene>
<evidence type="ECO:0000313" key="1">
    <source>
        <dbReference type="EMBL" id="AXC09715.1"/>
    </source>
</evidence>